<dbReference type="PANTHER" id="PTHR34138">
    <property type="entry name" value="CELL SHAPE-DETERMINING PROTEIN MREC"/>
    <property type="match status" value="1"/>
</dbReference>
<evidence type="ECO:0000259" key="6">
    <source>
        <dbReference type="Pfam" id="PF04085"/>
    </source>
</evidence>
<dbReference type="InterPro" id="IPR055342">
    <property type="entry name" value="MreC_beta-barrel_core"/>
</dbReference>
<name>A0A2H0RJN0_9BACT</name>
<proteinExistence type="inferred from homology"/>
<feature type="domain" description="Rod shape-determining protein MreC beta-barrel core" evidence="6">
    <location>
        <begin position="131"/>
        <end position="263"/>
    </location>
</feature>
<keyword evidence="3" id="KW-0133">Cell shape</keyword>
<dbReference type="InterPro" id="IPR042177">
    <property type="entry name" value="Cell/Rod_1"/>
</dbReference>
<evidence type="ECO:0000256" key="1">
    <source>
        <dbReference type="ARBA" id="ARBA00009369"/>
    </source>
</evidence>
<dbReference type="Gene3D" id="2.40.10.350">
    <property type="entry name" value="Rod shape-determining protein MreC, domain 2"/>
    <property type="match status" value="1"/>
</dbReference>
<gene>
    <name evidence="7" type="ORF">COV08_02110</name>
</gene>
<evidence type="ECO:0000256" key="2">
    <source>
        <dbReference type="ARBA" id="ARBA00013855"/>
    </source>
</evidence>
<dbReference type="GO" id="GO:0008360">
    <property type="term" value="P:regulation of cell shape"/>
    <property type="evidence" value="ECO:0007669"/>
    <property type="project" value="UniProtKB-KW"/>
</dbReference>
<feature type="transmembrane region" description="Helical" evidence="5">
    <location>
        <begin position="12"/>
        <end position="34"/>
    </location>
</feature>
<dbReference type="GO" id="GO:0005886">
    <property type="term" value="C:plasma membrane"/>
    <property type="evidence" value="ECO:0007669"/>
    <property type="project" value="TreeGrafter"/>
</dbReference>
<comment type="similarity">
    <text evidence="1">Belongs to the MreC family.</text>
</comment>
<protein>
    <recommendedName>
        <fullName evidence="2">Cell shape-determining protein MreC</fullName>
    </recommendedName>
    <alternativeName>
        <fullName evidence="4">Cell shape protein MreC</fullName>
    </alternativeName>
</protein>
<comment type="caution">
    <text evidence="7">The sequence shown here is derived from an EMBL/GenBank/DDBJ whole genome shotgun (WGS) entry which is preliminary data.</text>
</comment>
<accession>A0A2H0RJN0</accession>
<dbReference type="PANTHER" id="PTHR34138:SF1">
    <property type="entry name" value="CELL SHAPE-DETERMINING PROTEIN MREC"/>
    <property type="match status" value="1"/>
</dbReference>
<dbReference type="InterPro" id="IPR042175">
    <property type="entry name" value="Cell/Rod_MreC_2"/>
</dbReference>
<organism evidence="7 8">
    <name type="scientific">Candidatus Vogelbacteria bacterium CG10_big_fil_rev_8_21_14_0_10_49_38</name>
    <dbReference type="NCBI Taxonomy" id="1975043"/>
    <lineage>
        <taxon>Bacteria</taxon>
        <taxon>Candidatus Vogeliibacteriota</taxon>
    </lineage>
</organism>
<evidence type="ECO:0000313" key="8">
    <source>
        <dbReference type="Proteomes" id="UP000230431"/>
    </source>
</evidence>
<sequence>MLSKKYSRPKKSLWPAVSFVGGIFLIYFLGSLVLSSLAGPVGLAARPAWWIGQGLFAGSQSLIDFFRDRNHLAADNRRLSADRERLLAQLALKNQISAENNYLRELFGRFETDQRPIAGEVIFLPNFVPDQILTVDLGLNNLVRPIKVGDWAVAAGGSVIIGRVVSVDAWSSKIKLLSAEKNLPVMIGDNRLAGIAVGAGAGNFTIVLPRDASVKVGDSVVASTFDSLLLGVVRHLEREGDEPNQTLLVKVPLNLWQLKWLEIYEPKI</sequence>
<keyword evidence="5" id="KW-0812">Transmembrane</keyword>
<evidence type="ECO:0000256" key="4">
    <source>
        <dbReference type="ARBA" id="ARBA00032089"/>
    </source>
</evidence>
<reference evidence="7 8" key="1">
    <citation type="submission" date="2017-09" db="EMBL/GenBank/DDBJ databases">
        <title>Depth-based differentiation of microbial function through sediment-hosted aquifers and enrichment of novel symbionts in the deep terrestrial subsurface.</title>
        <authorList>
            <person name="Probst A.J."/>
            <person name="Ladd B."/>
            <person name="Jarett J.K."/>
            <person name="Geller-Mcgrath D.E."/>
            <person name="Sieber C.M."/>
            <person name="Emerson J.B."/>
            <person name="Anantharaman K."/>
            <person name="Thomas B.C."/>
            <person name="Malmstrom R."/>
            <person name="Stieglmeier M."/>
            <person name="Klingl A."/>
            <person name="Woyke T."/>
            <person name="Ryan C.M."/>
            <person name="Banfield J.F."/>
        </authorList>
    </citation>
    <scope>NUCLEOTIDE SEQUENCE [LARGE SCALE GENOMIC DNA]</scope>
    <source>
        <strain evidence="7">CG10_big_fil_rev_8_21_14_0_10_49_38</strain>
    </source>
</reference>
<evidence type="ECO:0000256" key="5">
    <source>
        <dbReference type="SAM" id="Phobius"/>
    </source>
</evidence>
<keyword evidence="5" id="KW-1133">Transmembrane helix</keyword>
<dbReference type="AlphaFoldDB" id="A0A2H0RJN0"/>
<dbReference type="Proteomes" id="UP000230431">
    <property type="component" value="Unassembled WGS sequence"/>
</dbReference>
<dbReference type="EMBL" id="PCYK01000015">
    <property type="protein sequence ID" value="PIR45985.1"/>
    <property type="molecule type" value="Genomic_DNA"/>
</dbReference>
<dbReference type="Pfam" id="PF04085">
    <property type="entry name" value="MreC"/>
    <property type="match status" value="1"/>
</dbReference>
<dbReference type="Gene3D" id="2.40.10.340">
    <property type="entry name" value="Rod shape-determining protein MreC, domain 1"/>
    <property type="match status" value="1"/>
</dbReference>
<dbReference type="InterPro" id="IPR007221">
    <property type="entry name" value="MreC"/>
</dbReference>
<evidence type="ECO:0000313" key="7">
    <source>
        <dbReference type="EMBL" id="PIR45985.1"/>
    </source>
</evidence>
<keyword evidence="5" id="KW-0472">Membrane</keyword>
<evidence type="ECO:0000256" key="3">
    <source>
        <dbReference type="ARBA" id="ARBA00022960"/>
    </source>
</evidence>